<gene>
    <name evidence="14" type="ORF">FPL22_09165</name>
</gene>
<dbReference type="InterPro" id="IPR036942">
    <property type="entry name" value="Beta-barrel_TonB_sf"/>
</dbReference>
<keyword evidence="3 10" id="KW-1134">Transmembrane beta strand</keyword>
<dbReference type="Pfam" id="PF00593">
    <property type="entry name" value="TonB_dep_Rec_b-barrel"/>
    <property type="match status" value="1"/>
</dbReference>
<evidence type="ECO:0000256" key="8">
    <source>
        <dbReference type="ARBA" id="ARBA00023170"/>
    </source>
</evidence>
<proteinExistence type="inferred from homology"/>
<dbReference type="OrthoDB" id="7374174at2"/>
<dbReference type="PROSITE" id="PS52016">
    <property type="entry name" value="TONB_DEPENDENT_REC_3"/>
    <property type="match status" value="1"/>
</dbReference>
<comment type="subcellular location">
    <subcellularLocation>
        <location evidence="1 10">Cell outer membrane</location>
        <topology evidence="1 10">Multi-pass membrane protein</topology>
    </subcellularLocation>
</comment>
<dbReference type="CDD" id="cd01347">
    <property type="entry name" value="ligand_gated_channel"/>
    <property type="match status" value="1"/>
</dbReference>
<keyword evidence="5" id="KW-0732">Signal</keyword>
<evidence type="ECO:0000256" key="3">
    <source>
        <dbReference type="ARBA" id="ARBA00022452"/>
    </source>
</evidence>
<keyword evidence="2 10" id="KW-0813">Transport</keyword>
<feature type="domain" description="TonB-dependent receptor plug" evidence="13">
    <location>
        <begin position="41"/>
        <end position="152"/>
    </location>
</feature>
<evidence type="ECO:0000256" key="4">
    <source>
        <dbReference type="ARBA" id="ARBA00022692"/>
    </source>
</evidence>
<dbReference type="PANTHER" id="PTHR30069">
    <property type="entry name" value="TONB-DEPENDENT OUTER MEMBRANE RECEPTOR"/>
    <property type="match status" value="1"/>
</dbReference>
<keyword evidence="8 14" id="KW-0675">Receptor</keyword>
<dbReference type="GO" id="GO:0009279">
    <property type="term" value="C:cell outer membrane"/>
    <property type="evidence" value="ECO:0007669"/>
    <property type="project" value="UniProtKB-SubCell"/>
</dbReference>
<comment type="similarity">
    <text evidence="10 11">Belongs to the TonB-dependent receptor family.</text>
</comment>
<dbReference type="AlphaFoldDB" id="A0A556QS21"/>
<evidence type="ECO:0000256" key="5">
    <source>
        <dbReference type="ARBA" id="ARBA00022729"/>
    </source>
</evidence>
<dbReference type="InterPro" id="IPR000531">
    <property type="entry name" value="Beta-barrel_TonB"/>
</dbReference>
<dbReference type="Gene3D" id="2.170.130.10">
    <property type="entry name" value="TonB-dependent receptor, plug domain"/>
    <property type="match status" value="1"/>
</dbReference>
<evidence type="ECO:0000256" key="7">
    <source>
        <dbReference type="ARBA" id="ARBA00023136"/>
    </source>
</evidence>
<keyword evidence="4 10" id="KW-0812">Transmembrane</keyword>
<evidence type="ECO:0000313" key="15">
    <source>
        <dbReference type="Proteomes" id="UP000315648"/>
    </source>
</evidence>
<reference evidence="14 15" key="1">
    <citation type="submission" date="2019-07" db="EMBL/GenBank/DDBJ databases">
        <title>Description of 53C-WASEF.</title>
        <authorList>
            <person name="Pitt A."/>
            <person name="Hahn M.W."/>
        </authorList>
    </citation>
    <scope>NUCLEOTIDE SEQUENCE [LARGE SCALE GENOMIC DNA]</scope>
    <source>
        <strain evidence="14 15">53C-WASEF</strain>
    </source>
</reference>
<evidence type="ECO:0000256" key="9">
    <source>
        <dbReference type="ARBA" id="ARBA00023237"/>
    </source>
</evidence>
<keyword evidence="9 10" id="KW-0998">Cell outer membrane</keyword>
<keyword evidence="15" id="KW-1185">Reference proteome</keyword>
<dbReference type="InterPro" id="IPR039426">
    <property type="entry name" value="TonB-dep_rcpt-like"/>
</dbReference>
<dbReference type="PANTHER" id="PTHR30069:SF29">
    <property type="entry name" value="HEMOGLOBIN AND HEMOGLOBIN-HAPTOGLOBIN-BINDING PROTEIN 1-RELATED"/>
    <property type="match status" value="1"/>
</dbReference>
<dbReference type="Pfam" id="PF07715">
    <property type="entry name" value="Plug"/>
    <property type="match status" value="1"/>
</dbReference>
<evidence type="ECO:0000256" key="11">
    <source>
        <dbReference type="RuleBase" id="RU003357"/>
    </source>
</evidence>
<evidence type="ECO:0000256" key="2">
    <source>
        <dbReference type="ARBA" id="ARBA00022448"/>
    </source>
</evidence>
<dbReference type="InterPro" id="IPR037066">
    <property type="entry name" value="Plug_dom_sf"/>
</dbReference>
<dbReference type="SUPFAM" id="SSF56935">
    <property type="entry name" value="Porins"/>
    <property type="match status" value="1"/>
</dbReference>
<dbReference type="GO" id="GO:0015344">
    <property type="term" value="F:siderophore uptake transmembrane transporter activity"/>
    <property type="evidence" value="ECO:0007669"/>
    <property type="project" value="TreeGrafter"/>
</dbReference>
<keyword evidence="7 10" id="KW-0472">Membrane</keyword>
<dbReference type="Gene3D" id="2.40.170.20">
    <property type="entry name" value="TonB-dependent receptor, beta-barrel domain"/>
    <property type="match status" value="1"/>
</dbReference>
<name>A0A556QS21_9BACT</name>
<dbReference type="Proteomes" id="UP000315648">
    <property type="component" value="Unassembled WGS sequence"/>
</dbReference>
<comment type="caution">
    <text evidence="14">The sequence shown here is derived from an EMBL/GenBank/DDBJ whole genome shotgun (WGS) entry which is preliminary data.</text>
</comment>
<organism evidence="14 15">
    <name type="scientific">Rariglobus hedericola</name>
    <dbReference type="NCBI Taxonomy" id="2597822"/>
    <lineage>
        <taxon>Bacteria</taxon>
        <taxon>Pseudomonadati</taxon>
        <taxon>Verrucomicrobiota</taxon>
        <taxon>Opitutia</taxon>
        <taxon>Opitutales</taxon>
        <taxon>Opitutaceae</taxon>
        <taxon>Rariglobus</taxon>
    </lineage>
</organism>
<evidence type="ECO:0000256" key="6">
    <source>
        <dbReference type="ARBA" id="ARBA00023077"/>
    </source>
</evidence>
<keyword evidence="6 11" id="KW-0798">TonB box</keyword>
<accession>A0A556QS21</accession>
<protein>
    <submittedName>
        <fullName evidence="14">TonB-dependent receptor</fullName>
    </submittedName>
</protein>
<sequence>MRFKSLLFLPVTVCALFDDESAVSLSPVVVTATRSAQSTDTLPVAVTVFTADDLRSSPSLAIDDTLRTDPSFSLFRRTGSLTANPTAQGVSLRGLGPSGASRSLVLLDGVPLNDPFGGWVAWTKVPKLALSSAEIVHGGGSGAWGNSALGGAVQLLTTPPSGNHATVEAFVGDFDTRGGEISATGSTADNRHSVTVNAAAFATDGVYLIRNPGAIDRPADLDYQRVQASWRSAITDTLDLTVTGRLYTEDRGNGTPFQRNSSDEAFLSAALTGSDTRAFTWSAVLYIQDQSFASFFSSVNALRTAETPANDQYDVPATAFGGAFTATWIADSDAVTTLGIDTRHVEGETRERFNFALGPFDRRAGGEQTFAGLFARHDRALTSTLHASAGARLDTWQNTDGFRRESGPVPLNQTFPDQDGVEFSPNLGLVWQPAPDFRARASAYQAFRVPTLNEYYRPFRVGTVTTNANPDLVPETLTGFETGLDFGRPDAPLGASLTAFVNELSDAVTNVTIAPNTRERHNLDHVRVQGLEASLRTRPHATLELSAAYLFTDARVTSPGPAAPASLDGNRLAQVPRHTLTTSATWNAPFALHLTARARWFSAQYEDDENTLRLAPATTVDLGVSRRFAKCWEVFVAIENLFDTEVETGRTTAGVVSIAPPRWSRAGLRYDW</sequence>
<evidence type="ECO:0000256" key="1">
    <source>
        <dbReference type="ARBA" id="ARBA00004571"/>
    </source>
</evidence>
<feature type="domain" description="TonB-dependent receptor-like beta-barrel" evidence="12">
    <location>
        <begin position="221"/>
        <end position="641"/>
    </location>
</feature>
<dbReference type="GO" id="GO:0044718">
    <property type="term" value="P:siderophore transmembrane transport"/>
    <property type="evidence" value="ECO:0007669"/>
    <property type="project" value="TreeGrafter"/>
</dbReference>
<evidence type="ECO:0000259" key="13">
    <source>
        <dbReference type="Pfam" id="PF07715"/>
    </source>
</evidence>
<dbReference type="EMBL" id="VMBG01000001">
    <property type="protein sequence ID" value="TSJ79438.1"/>
    <property type="molecule type" value="Genomic_DNA"/>
</dbReference>
<evidence type="ECO:0000313" key="14">
    <source>
        <dbReference type="EMBL" id="TSJ79438.1"/>
    </source>
</evidence>
<dbReference type="RefSeq" id="WP_144229979.1">
    <property type="nucleotide sequence ID" value="NZ_VMBG01000001.1"/>
</dbReference>
<dbReference type="InterPro" id="IPR012910">
    <property type="entry name" value="Plug_dom"/>
</dbReference>
<evidence type="ECO:0000256" key="10">
    <source>
        <dbReference type="PROSITE-ProRule" id="PRU01360"/>
    </source>
</evidence>
<evidence type="ECO:0000259" key="12">
    <source>
        <dbReference type="Pfam" id="PF00593"/>
    </source>
</evidence>